<organism evidence="1 2">
    <name type="scientific">Sphaerodactylus townsendi</name>
    <dbReference type="NCBI Taxonomy" id="933632"/>
    <lineage>
        <taxon>Eukaryota</taxon>
        <taxon>Metazoa</taxon>
        <taxon>Chordata</taxon>
        <taxon>Craniata</taxon>
        <taxon>Vertebrata</taxon>
        <taxon>Euteleostomi</taxon>
        <taxon>Lepidosauria</taxon>
        <taxon>Squamata</taxon>
        <taxon>Bifurcata</taxon>
        <taxon>Gekkota</taxon>
        <taxon>Sphaerodactylidae</taxon>
        <taxon>Sphaerodactylus</taxon>
    </lineage>
</organism>
<proteinExistence type="predicted"/>
<evidence type="ECO:0000313" key="2">
    <source>
        <dbReference type="Proteomes" id="UP000827872"/>
    </source>
</evidence>
<accession>A0ACB8F6B1</accession>
<name>A0ACB8F6B1_9SAUR</name>
<sequence length="183" mass="21233">MNLPSTHGEFVSWLTEIGEISKPEEGVNLGQALLENGIIHHVSDKHQFKNEQVMYRFRYDDGTFKPRSELEDIMSKGVRLYCRLHSLYTPVIKDRDYHLKTYKSVIPARDCQTREEAVTMGVGLCNNGFMHHVLEKSEFKDESQYFRFHADEEMEGTSSKSKPLRNDFKLMENILAKSLLVSD</sequence>
<keyword evidence="2" id="KW-1185">Reference proteome</keyword>
<gene>
    <name evidence="1" type="primary">PREX1_2</name>
    <name evidence="1" type="ORF">K3G42_027617</name>
</gene>
<dbReference type="EMBL" id="CM037618">
    <property type="protein sequence ID" value="KAH8000684.1"/>
    <property type="molecule type" value="Genomic_DNA"/>
</dbReference>
<dbReference type="Proteomes" id="UP000827872">
    <property type="component" value="Linkage Group LG05"/>
</dbReference>
<reference evidence="1" key="1">
    <citation type="submission" date="2021-08" db="EMBL/GenBank/DDBJ databases">
        <title>The first chromosome-level gecko genome reveals the dynamic sex chromosomes of Neotropical dwarf geckos (Sphaerodactylidae: Sphaerodactylus).</title>
        <authorList>
            <person name="Pinto B.J."/>
            <person name="Keating S.E."/>
            <person name="Gamble T."/>
        </authorList>
    </citation>
    <scope>NUCLEOTIDE SEQUENCE</scope>
    <source>
        <strain evidence="1">TG3544</strain>
    </source>
</reference>
<protein>
    <submittedName>
        <fullName evidence="1">Phosphatidylinositol-3,4, 5-trisphosphate-dependent Rac exchanger 1 protein</fullName>
    </submittedName>
</protein>
<evidence type="ECO:0000313" key="1">
    <source>
        <dbReference type="EMBL" id="KAH8000684.1"/>
    </source>
</evidence>
<comment type="caution">
    <text evidence="1">The sequence shown here is derived from an EMBL/GenBank/DDBJ whole genome shotgun (WGS) entry which is preliminary data.</text>
</comment>